<evidence type="ECO:0000313" key="10">
    <source>
        <dbReference type="Proteomes" id="UP000465361"/>
    </source>
</evidence>
<name>A0A7I9XZP9_9MYCO</name>
<keyword evidence="10" id="KW-1185">Reference proteome</keyword>
<dbReference type="EC" id="2.7.11.1" evidence="1"/>
<dbReference type="CDD" id="cd14014">
    <property type="entry name" value="STKc_PknB_like"/>
    <property type="match status" value="1"/>
</dbReference>
<gene>
    <name evidence="9" type="ORF">MBOT_26190</name>
</gene>
<feature type="domain" description="Protein kinase" evidence="8">
    <location>
        <begin position="1"/>
        <end position="253"/>
    </location>
</feature>
<dbReference type="EMBL" id="BLKW01000004">
    <property type="protein sequence ID" value="GFG75254.1"/>
    <property type="molecule type" value="Genomic_DNA"/>
</dbReference>
<accession>A0A7I9XZP9</accession>
<dbReference type="InterPro" id="IPR011009">
    <property type="entry name" value="Kinase-like_dom_sf"/>
</dbReference>
<dbReference type="Gene3D" id="1.10.510.10">
    <property type="entry name" value="Transferase(Phosphotransferase) domain 1"/>
    <property type="match status" value="1"/>
</dbReference>
<evidence type="ECO:0000256" key="1">
    <source>
        <dbReference type="ARBA" id="ARBA00012513"/>
    </source>
</evidence>
<dbReference type="PANTHER" id="PTHR43289">
    <property type="entry name" value="MITOGEN-ACTIVATED PROTEIN KINASE KINASE KINASE 20-RELATED"/>
    <property type="match status" value="1"/>
</dbReference>
<evidence type="ECO:0000313" key="9">
    <source>
        <dbReference type="EMBL" id="GFG75254.1"/>
    </source>
</evidence>
<dbReference type="InterPro" id="IPR000719">
    <property type="entry name" value="Prot_kinase_dom"/>
</dbReference>
<dbReference type="PROSITE" id="PS50011">
    <property type="entry name" value="PROTEIN_KINASE_DOM"/>
    <property type="match status" value="1"/>
</dbReference>
<feature type="region of interest" description="Disordered" evidence="7">
    <location>
        <begin position="337"/>
        <end position="360"/>
    </location>
</feature>
<keyword evidence="3" id="KW-0808">Transferase</keyword>
<evidence type="ECO:0000259" key="8">
    <source>
        <dbReference type="PROSITE" id="PS50011"/>
    </source>
</evidence>
<evidence type="ECO:0000256" key="4">
    <source>
        <dbReference type="ARBA" id="ARBA00022741"/>
    </source>
</evidence>
<comment type="caution">
    <text evidence="9">The sequence shown here is derived from an EMBL/GenBank/DDBJ whole genome shotgun (WGS) entry which is preliminary data.</text>
</comment>
<dbReference type="PANTHER" id="PTHR43289:SF6">
    <property type="entry name" value="SERINE_THREONINE-PROTEIN KINASE NEKL-3"/>
    <property type="match status" value="1"/>
</dbReference>
<dbReference type="GO" id="GO:0080090">
    <property type="term" value="P:regulation of primary metabolic process"/>
    <property type="evidence" value="ECO:0007669"/>
    <property type="project" value="UniProtKB-ARBA"/>
</dbReference>
<dbReference type="Proteomes" id="UP000465361">
    <property type="component" value="Unassembled WGS sequence"/>
</dbReference>
<keyword evidence="4" id="KW-0547">Nucleotide-binding</keyword>
<keyword evidence="6" id="KW-0067">ATP-binding</keyword>
<dbReference type="Gene3D" id="3.30.200.20">
    <property type="entry name" value="Phosphorylase Kinase, domain 1"/>
    <property type="match status" value="1"/>
</dbReference>
<organism evidence="9 10">
    <name type="scientific">Mycobacterium botniense</name>
    <dbReference type="NCBI Taxonomy" id="84962"/>
    <lineage>
        <taxon>Bacteria</taxon>
        <taxon>Bacillati</taxon>
        <taxon>Actinomycetota</taxon>
        <taxon>Actinomycetes</taxon>
        <taxon>Mycobacteriales</taxon>
        <taxon>Mycobacteriaceae</taxon>
        <taxon>Mycobacterium</taxon>
    </lineage>
</organism>
<dbReference type="GO" id="GO:0005524">
    <property type="term" value="F:ATP binding"/>
    <property type="evidence" value="ECO:0007669"/>
    <property type="project" value="UniProtKB-KW"/>
</dbReference>
<dbReference type="PROSITE" id="PS00108">
    <property type="entry name" value="PROTEIN_KINASE_ST"/>
    <property type="match status" value="1"/>
</dbReference>
<reference evidence="9 10" key="1">
    <citation type="journal article" date="2019" name="Emerg. Microbes Infect.">
        <title>Comprehensive subspecies identification of 175 nontuberculous mycobacteria species based on 7547 genomic profiles.</title>
        <authorList>
            <person name="Matsumoto Y."/>
            <person name="Kinjo T."/>
            <person name="Motooka D."/>
            <person name="Nabeya D."/>
            <person name="Jung N."/>
            <person name="Uechi K."/>
            <person name="Horii T."/>
            <person name="Iida T."/>
            <person name="Fujita J."/>
            <person name="Nakamura S."/>
        </authorList>
    </citation>
    <scope>NUCLEOTIDE SEQUENCE [LARGE SCALE GENOMIC DNA]</scope>
    <source>
        <strain evidence="9 10">JCM 17322</strain>
    </source>
</reference>
<evidence type="ECO:0000256" key="3">
    <source>
        <dbReference type="ARBA" id="ARBA00022679"/>
    </source>
</evidence>
<dbReference type="InterPro" id="IPR008271">
    <property type="entry name" value="Ser/Thr_kinase_AS"/>
</dbReference>
<feature type="compositionally biased region" description="Polar residues" evidence="7">
    <location>
        <begin position="343"/>
        <end position="353"/>
    </location>
</feature>
<dbReference type="Pfam" id="PF00069">
    <property type="entry name" value="Pkinase"/>
    <property type="match status" value="1"/>
</dbReference>
<dbReference type="GO" id="GO:0004674">
    <property type="term" value="F:protein serine/threonine kinase activity"/>
    <property type="evidence" value="ECO:0007669"/>
    <property type="project" value="UniProtKB-KW"/>
</dbReference>
<keyword evidence="5" id="KW-0418">Kinase</keyword>
<dbReference type="SMART" id="SM00220">
    <property type="entry name" value="S_TKc"/>
    <property type="match status" value="1"/>
</dbReference>
<sequence>MGEVYLAEHPRLPRREALKVLPADVSADPEFRERFNREADLAAMLWHPHIVGIHDRGEFDGQLWISMDYVDGLDAGKLLHDKYPGGMPPDDVLEIITAIAEALDYAHDSGLLHRDVKPSNILVAQAPSGVRRILLADFGIARHIDDISGLTATNMAVGTVAYAAPEQLMDAPIDGRADQYSLAATAFHLLTGSPPFKHANPTVVISQHLNGTPPRIGDIRPELARFDAPLARALAKDPADRFARCGEFASALNAGRDRKFRLRVTKLRCAKSGAPGSPAPPWRASGQPRSPVRHALATAAAVIPMTVALMMTGSVATLGSHSTGPYKPAAASARSAGIAAVSPTESTDSSPRSDGTDAAPAAFAVGSPCTRDQMNTTTTSTANTPIRCVRVHGGYAWQPNAEVERMYPLIAGESGWRNCLKEFPRHKCEDAAAVLAGTPGSPGPFIPPGTYAVPAEMEPGLYSATSGVTGAGCSWYTYDEAGNLLAAGTDADDVRIGPYVARFTTAGCTPWVRNPAPRNSESQLAWER</sequence>
<keyword evidence="2" id="KW-0723">Serine/threonine-protein kinase</keyword>
<evidence type="ECO:0000256" key="7">
    <source>
        <dbReference type="SAM" id="MobiDB-lite"/>
    </source>
</evidence>
<evidence type="ECO:0000256" key="6">
    <source>
        <dbReference type="ARBA" id="ARBA00022840"/>
    </source>
</evidence>
<dbReference type="SUPFAM" id="SSF56112">
    <property type="entry name" value="Protein kinase-like (PK-like)"/>
    <property type="match status" value="1"/>
</dbReference>
<evidence type="ECO:0000256" key="5">
    <source>
        <dbReference type="ARBA" id="ARBA00022777"/>
    </source>
</evidence>
<protein>
    <recommendedName>
        <fullName evidence="1">non-specific serine/threonine protein kinase</fullName>
        <ecNumber evidence="1">2.7.11.1</ecNumber>
    </recommendedName>
</protein>
<evidence type="ECO:0000256" key="2">
    <source>
        <dbReference type="ARBA" id="ARBA00022527"/>
    </source>
</evidence>
<dbReference type="AlphaFoldDB" id="A0A7I9XZP9"/>
<proteinExistence type="predicted"/>